<feature type="transmembrane region" description="Helical" evidence="15">
    <location>
        <begin position="102"/>
        <end position="121"/>
    </location>
</feature>
<evidence type="ECO:0000256" key="10">
    <source>
        <dbReference type="ARBA" id="ARBA00023065"/>
    </source>
</evidence>
<dbReference type="InterPro" id="IPR017927">
    <property type="entry name" value="FAD-bd_FR_type"/>
</dbReference>
<dbReference type="SUPFAM" id="SSF63380">
    <property type="entry name" value="Riboflavin synthase domain-like"/>
    <property type="match status" value="1"/>
</dbReference>
<evidence type="ECO:0000256" key="5">
    <source>
        <dbReference type="ARBA" id="ARBA00022475"/>
    </source>
</evidence>
<evidence type="ECO:0000259" key="16">
    <source>
        <dbReference type="PROSITE" id="PS51384"/>
    </source>
</evidence>
<keyword evidence="9" id="KW-0560">Oxidoreductase</keyword>
<dbReference type="GO" id="GO:0015677">
    <property type="term" value="P:copper ion import"/>
    <property type="evidence" value="ECO:0007669"/>
    <property type="project" value="TreeGrafter"/>
</dbReference>
<evidence type="ECO:0000256" key="7">
    <source>
        <dbReference type="ARBA" id="ARBA00022982"/>
    </source>
</evidence>
<accession>A0AAW0GYB3</accession>
<protein>
    <recommendedName>
        <fullName evidence="3">ferric-chelate reductase (NADPH)</fullName>
        <ecNumber evidence="3">1.16.1.9</ecNumber>
    </recommendedName>
</protein>
<dbReference type="GO" id="GO:0005886">
    <property type="term" value="C:plasma membrane"/>
    <property type="evidence" value="ECO:0007669"/>
    <property type="project" value="UniProtKB-SubCell"/>
</dbReference>
<keyword evidence="6 15" id="KW-0812">Transmembrane</keyword>
<proteinExistence type="inferred from homology"/>
<evidence type="ECO:0000256" key="15">
    <source>
        <dbReference type="SAM" id="Phobius"/>
    </source>
</evidence>
<comment type="subcellular location">
    <subcellularLocation>
        <location evidence="1">Cell membrane</location>
        <topology evidence="1">Multi-pass membrane protein</topology>
    </subcellularLocation>
</comment>
<evidence type="ECO:0000256" key="1">
    <source>
        <dbReference type="ARBA" id="ARBA00004651"/>
    </source>
</evidence>
<dbReference type="InterPro" id="IPR013130">
    <property type="entry name" value="Fe3_Rdtase_TM_dom"/>
</dbReference>
<evidence type="ECO:0000256" key="9">
    <source>
        <dbReference type="ARBA" id="ARBA00023002"/>
    </source>
</evidence>
<evidence type="ECO:0000256" key="2">
    <source>
        <dbReference type="ARBA" id="ARBA00006278"/>
    </source>
</evidence>
<dbReference type="InterPro" id="IPR013112">
    <property type="entry name" value="FAD-bd_8"/>
</dbReference>
<evidence type="ECO:0000256" key="6">
    <source>
        <dbReference type="ARBA" id="ARBA00022692"/>
    </source>
</evidence>
<comment type="similarity">
    <text evidence="2">Belongs to the ferric reductase (FRE) family.</text>
</comment>
<keyword evidence="11 15" id="KW-0472">Membrane</keyword>
<feature type="transmembrane region" description="Helical" evidence="15">
    <location>
        <begin position="230"/>
        <end position="248"/>
    </location>
</feature>
<keyword evidence="10" id="KW-0406">Ion transport</keyword>
<feature type="transmembrane region" description="Helical" evidence="15">
    <location>
        <begin position="31"/>
        <end position="55"/>
    </location>
</feature>
<keyword evidence="7" id="KW-0249">Electron transport</keyword>
<dbReference type="EMBL" id="JASBNA010000001">
    <property type="protein sequence ID" value="KAK7696003.1"/>
    <property type="molecule type" value="Genomic_DNA"/>
</dbReference>
<evidence type="ECO:0000256" key="13">
    <source>
        <dbReference type="ARBA" id="ARBA00048483"/>
    </source>
</evidence>
<reference evidence="17 18" key="1">
    <citation type="submission" date="2022-09" db="EMBL/GenBank/DDBJ databases">
        <authorList>
            <person name="Palmer J.M."/>
        </authorList>
    </citation>
    <scope>NUCLEOTIDE SEQUENCE [LARGE SCALE GENOMIC DNA]</scope>
    <source>
        <strain evidence="17 18">DSM 7382</strain>
    </source>
</reference>
<dbReference type="InterPro" id="IPR013121">
    <property type="entry name" value="Fe_red_NAD-bd_6"/>
</dbReference>
<dbReference type="PANTHER" id="PTHR32361">
    <property type="entry name" value="FERRIC/CUPRIC REDUCTASE TRANSMEMBRANE COMPONENT"/>
    <property type="match status" value="1"/>
</dbReference>
<evidence type="ECO:0000313" key="17">
    <source>
        <dbReference type="EMBL" id="KAK7696003.1"/>
    </source>
</evidence>
<dbReference type="GO" id="GO:0052851">
    <property type="term" value="F:ferric-chelate reductase (NADPH) activity"/>
    <property type="evidence" value="ECO:0007669"/>
    <property type="project" value="UniProtKB-EC"/>
</dbReference>
<evidence type="ECO:0000256" key="4">
    <source>
        <dbReference type="ARBA" id="ARBA00022448"/>
    </source>
</evidence>
<evidence type="ECO:0000313" key="18">
    <source>
        <dbReference type="Proteomes" id="UP001385951"/>
    </source>
</evidence>
<dbReference type="SFLD" id="SFLDG01168">
    <property type="entry name" value="Ferric_reductase_subgroup_(FRE"/>
    <property type="match status" value="1"/>
</dbReference>
<dbReference type="CDD" id="cd06186">
    <property type="entry name" value="NOX_Duox_like_FAD_NADP"/>
    <property type="match status" value="1"/>
</dbReference>
<feature type="region of interest" description="Disordered" evidence="14">
    <location>
        <begin position="480"/>
        <end position="509"/>
    </location>
</feature>
<dbReference type="Pfam" id="PF01794">
    <property type="entry name" value="Ferric_reduct"/>
    <property type="match status" value="1"/>
</dbReference>
<dbReference type="SUPFAM" id="SSF52343">
    <property type="entry name" value="Ferredoxin reductase-like, C-terminal NADP-linked domain"/>
    <property type="match status" value="1"/>
</dbReference>
<name>A0AAW0GYB3_9APHY</name>
<dbReference type="InterPro" id="IPR039261">
    <property type="entry name" value="FNR_nucleotide-bd"/>
</dbReference>
<gene>
    <name evidence="17" type="ORF">QCA50_000643</name>
</gene>
<dbReference type="PROSITE" id="PS51384">
    <property type="entry name" value="FAD_FR"/>
    <property type="match status" value="1"/>
</dbReference>
<dbReference type="EC" id="1.16.1.9" evidence="3"/>
<evidence type="ECO:0000256" key="14">
    <source>
        <dbReference type="SAM" id="MobiDB-lite"/>
    </source>
</evidence>
<comment type="catalytic activity">
    <reaction evidence="13">
        <text>2 a Fe(II)-siderophore + NADP(+) + H(+) = 2 a Fe(III)-siderophore + NADPH</text>
        <dbReference type="Rhea" id="RHEA:28795"/>
        <dbReference type="Rhea" id="RHEA-COMP:11342"/>
        <dbReference type="Rhea" id="RHEA-COMP:11344"/>
        <dbReference type="ChEBI" id="CHEBI:15378"/>
        <dbReference type="ChEBI" id="CHEBI:29033"/>
        <dbReference type="ChEBI" id="CHEBI:29034"/>
        <dbReference type="ChEBI" id="CHEBI:57783"/>
        <dbReference type="ChEBI" id="CHEBI:58349"/>
        <dbReference type="EC" id="1.16.1.9"/>
    </reaction>
</comment>
<evidence type="ECO:0000256" key="11">
    <source>
        <dbReference type="ARBA" id="ARBA00023136"/>
    </source>
</evidence>
<dbReference type="Pfam" id="PF08022">
    <property type="entry name" value="FAD_binding_8"/>
    <property type="match status" value="1"/>
</dbReference>
<dbReference type="GO" id="GO:0006879">
    <property type="term" value="P:intracellular iron ion homeostasis"/>
    <property type="evidence" value="ECO:0007669"/>
    <property type="project" value="TreeGrafter"/>
</dbReference>
<evidence type="ECO:0000256" key="12">
    <source>
        <dbReference type="ARBA" id="ARBA00023180"/>
    </source>
</evidence>
<feature type="domain" description="FAD-binding FR-type" evidence="16">
    <location>
        <begin position="274"/>
        <end position="393"/>
    </location>
</feature>
<keyword evidence="12" id="KW-0325">Glycoprotein</keyword>
<evidence type="ECO:0000256" key="8">
    <source>
        <dbReference type="ARBA" id="ARBA00022989"/>
    </source>
</evidence>
<dbReference type="PANTHER" id="PTHR32361:SF9">
    <property type="entry name" value="FERRIC REDUCTASE TRANSMEMBRANE COMPONENT 3-RELATED"/>
    <property type="match status" value="1"/>
</dbReference>
<organism evidence="17 18">
    <name type="scientific">Cerrena zonata</name>
    <dbReference type="NCBI Taxonomy" id="2478898"/>
    <lineage>
        <taxon>Eukaryota</taxon>
        <taxon>Fungi</taxon>
        <taxon>Dikarya</taxon>
        <taxon>Basidiomycota</taxon>
        <taxon>Agaricomycotina</taxon>
        <taxon>Agaricomycetes</taxon>
        <taxon>Polyporales</taxon>
        <taxon>Cerrenaceae</taxon>
        <taxon>Cerrena</taxon>
    </lineage>
</organism>
<dbReference type="AlphaFoldDB" id="A0AAW0GYB3"/>
<dbReference type="SFLD" id="SFLDS00052">
    <property type="entry name" value="Ferric_Reductase_Domain"/>
    <property type="match status" value="1"/>
</dbReference>
<dbReference type="InterPro" id="IPR017938">
    <property type="entry name" value="Riboflavin_synthase-like_b-brl"/>
</dbReference>
<sequence length="592" mass="66424">MSSLMTLEVRATFPDWLNKLKQYGEEVYPRFIWFIWLGFFGIATFINVCSILWAWRRRRSPHRSPSLTQNNGSSLKRLPSAILTGSRIVAYRWRIPAVNMTFLEILLTCCYIIVLFCFEFLNTQHLGIRYFANRAGHIAGAQLPLIVALSSKNNMVQLLTGVSHEKLNLMHRVTSRVTLVMVWVHWWAKHTQAFDYLEEAWKACGWVAGIVFSIMVLISLQPIRKRFYEFFYLTHVLLSLIFLILAIIHCNNASPPVPQYIYPCFIVWGLDRIGRLLRYLVVNNFIRTKGSAGELELLNHDALRLTIKRRVPWGWRAGQHAFLAFPTINPTQSHPFTIATIPDANNEIKENELTFVIRVRTGFTKSLRDHVQSDGTCQLRVFLDGPYGAPPDITPYDTCIFLAGGSGISYTLPRLAEIIRQASKSEACARRVTFVWVVRERSHIRWISSRLTSTLSAVPSTLSLDLSVSIYVTSSAEELPGQGYTESSDSSRSSKSDLEKQPSNVINEKEGIDAEVSALENAGVQICTGRPNIPEILEAEVGKSVGPVSVDVSGPAPLVSTVRSTLSSSFAGPLSVLKGGPTIQLNVESFTM</sequence>
<dbReference type="Proteomes" id="UP001385951">
    <property type="component" value="Unassembled WGS sequence"/>
</dbReference>
<dbReference type="Gene3D" id="3.40.50.80">
    <property type="entry name" value="Nucleotide-binding domain of ferredoxin-NADP reductase (FNR) module"/>
    <property type="match status" value="1"/>
</dbReference>
<keyword evidence="5" id="KW-1003">Cell membrane</keyword>
<comment type="caution">
    <text evidence="17">The sequence shown here is derived from an EMBL/GenBank/DDBJ whole genome shotgun (WGS) entry which is preliminary data.</text>
</comment>
<dbReference type="GO" id="GO:0006826">
    <property type="term" value="P:iron ion transport"/>
    <property type="evidence" value="ECO:0007669"/>
    <property type="project" value="TreeGrafter"/>
</dbReference>
<dbReference type="Gene3D" id="2.40.30.10">
    <property type="entry name" value="Translation factors"/>
    <property type="match status" value="1"/>
</dbReference>
<keyword evidence="18" id="KW-1185">Reference proteome</keyword>
<evidence type="ECO:0000256" key="3">
    <source>
        <dbReference type="ARBA" id="ARBA00012668"/>
    </source>
</evidence>
<dbReference type="Pfam" id="PF08030">
    <property type="entry name" value="NAD_binding_6"/>
    <property type="match status" value="1"/>
</dbReference>
<keyword evidence="4" id="KW-0813">Transport</keyword>
<keyword evidence="8 15" id="KW-1133">Transmembrane helix</keyword>
<dbReference type="InterPro" id="IPR051410">
    <property type="entry name" value="Ferric/Cupric_Reductase"/>
</dbReference>
<feature type="transmembrane region" description="Helical" evidence="15">
    <location>
        <begin position="200"/>
        <end position="218"/>
    </location>
</feature>